<evidence type="ECO:0000256" key="1">
    <source>
        <dbReference type="SAM" id="Phobius"/>
    </source>
</evidence>
<keyword evidence="1" id="KW-0812">Transmembrane</keyword>
<keyword evidence="1" id="KW-1133">Transmembrane helix</keyword>
<dbReference type="RefSeq" id="WP_157741518.1">
    <property type="nucleotide sequence ID" value="NZ_JBHRWG010000002.1"/>
</dbReference>
<dbReference type="Proteomes" id="UP000199393">
    <property type="component" value="Chromosome I"/>
</dbReference>
<sequence>MARRSDLGWWGRHPYFYTIFMTTAALACWTTLVVAVLTVPEAAVGVGSCAGLFGVLMTIGAVYAWHWLLIGRHRDRRANDRMRWKWDMALLKAGRVVLWVFFLGLLLVTAVSFYSGWRLDRYGIAAEGVVTKVDGSSVTLTVTGRDGDRLGLLQASSDDPPLTAGDRVQVVYDPATGVDDVIRADESPYEVVIPLAVGTAVAGVFVLVPAARRRFTERALEHWRSSDGRIRPPS</sequence>
<feature type="transmembrane region" description="Helical" evidence="1">
    <location>
        <begin position="43"/>
        <end position="68"/>
    </location>
</feature>
<proteinExistence type="predicted"/>
<feature type="transmembrane region" description="Helical" evidence="1">
    <location>
        <begin position="15"/>
        <end position="37"/>
    </location>
</feature>
<evidence type="ECO:0000313" key="2">
    <source>
        <dbReference type="EMBL" id="SBV25095.1"/>
    </source>
</evidence>
<feature type="transmembrane region" description="Helical" evidence="1">
    <location>
        <begin position="89"/>
        <end position="114"/>
    </location>
</feature>
<name>A0A1C3MXP8_9ACTN</name>
<dbReference type="AlphaFoldDB" id="A0A1C3MXP8"/>
<keyword evidence="3" id="KW-1185">Reference proteome</keyword>
<protein>
    <recommendedName>
        <fullName evidence="4">DUF3592 domain-containing protein</fullName>
    </recommendedName>
</protein>
<dbReference type="PROSITE" id="PS51257">
    <property type="entry name" value="PROKAR_LIPOPROTEIN"/>
    <property type="match status" value="1"/>
</dbReference>
<reference evidence="3" key="1">
    <citation type="submission" date="2016-06" db="EMBL/GenBank/DDBJ databases">
        <authorList>
            <person name="Varghese N."/>
        </authorList>
    </citation>
    <scope>NUCLEOTIDE SEQUENCE [LARGE SCALE GENOMIC DNA]</scope>
    <source>
        <strain evidence="3">DSM 45344</strain>
    </source>
</reference>
<dbReference type="STRING" id="307121.GA0070620_0564"/>
<evidence type="ECO:0000313" key="3">
    <source>
        <dbReference type="Proteomes" id="UP000199393"/>
    </source>
</evidence>
<organism evidence="2 3">
    <name type="scientific">Micromonospora krabiensis</name>
    <dbReference type="NCBI Taxonomy" id="307121"/>
    <lineage>
        <taxon>Bacteria</taxon>
        <taxon>Bacillati</taxon>
        <taxon>Actinomycetota</taxon>
        <taxon>Actinomycetes</taxon>
        <taxon>Micromonosporales</taxon>
        <taxon>Micromonosporaceae</taxon>
        <taxon>Micromonospora</taxon>
    </lineage>
</organism>
<gene>
    <name evidence="2" type="ORF">GA0070620_0564</name>
</gene>
<keyword evidence="1" id="KW-0472">Membrane</keyword>
<accession>A0A1C3MXP8</accession>
<evidence type="ECO:0008006" key="4">
    <source>
        <dbReference type="Google" id="ProtNLM"/>
    </source>
</evidence>
<dbReference type="OrthoDB" id="4201757at2"/>
<dbReference type="EMBL" id="LT598496">
    <property type="protein sequence ID" value="SBV25095.1"/>
    <property type="molecule type" value="Genomic_DNA"/>
</dbReference>
<feature type="transmembrane region" description="Helical" evidence="1">
    <location>
        <begin position="191"/>
        <end position="211"/>
    </location>
</feature>